<feature type="transmembrane region" description="Helical" evidence="15">
    <location>
        <begin position="298"/>
        <end position="323"/>
    </location>
</feature>
<dbReference type="OrthoDB" id="6076970at2759"/>
<dbReference type="PRINTS" id="PR00237">
    <property type="entry name" value="GPCRRHODOPSN"/>
</dbReference>
<dbReference type="InterPro" id="IPR000276">
    <property type="entry name" value="GPCR_Rhodpsn"/>
</dbReference>
<feature type="domain" description="G-protein coupled receptors family 1 profile" evidence="16">
    <location>
        <begin position="69"/>
        <end position="320"/>
    </location>
</feature>
<evidence type="ECO:0000256" key="12">
    <source>
        <dbReference type="ARBA" id="ARBA00023288"/>
    </source>
</evidence>
<evidence type="ECO:0000256" key="1">
    <source>
        <dbReference type="ARBA" id="ARBA00004651"/>
    </source>
</evidence>
<comment type="similarity">
    <text evidence="13">Belongs to the G-protein coupled receptor 1 family.</text>
</comment>
<evidence type="ECO:0000256" key="14">
    <source>
        <dbReference type="SAM" id="MobiDB-lite"/>
    </source>
</evidence>
<organism evidence="17 18">
    <name type="scientific">Chanos chanos</name>
    <name type="common">Milkfish</name>
    <name type="synonym">Mugil chanos</name>
    <dbReference type="NCBI Taxonomy" id="29144"/>
    <lineage>
        <taxon>Eukaryota</taxon>
        <taxon>Metazoa</taxon>
        <taxon>Chordata</taxon>
        <taxon>Craniata</taxon>
        <taxon>Vertebrata</taxon>
        <taxon>Euteleostomi</taxon>
        <taxon>Actinopterygii</taxon>
        <taxon>Neopterygii</taxon>
        <taxon>Teleostei</taxon>
        <taxon>Ostariophysi</taxon>
        <taxon>Gonorynchiformes</taxon>
        <taxon>Chanidae</taxon>
        <taxon>Chanos</taxon>
    </lineage>
</organism>
<dbReference type="Gene3D" id="1.20.1070.10">
    <property type="entry name" value="Rhodopsin 7-helix transmembrane proteins"/>
    <property type="match status" value="1"/>
</dbReference>
<dbReference type="CDD" id="cd15091">
    <property type="entry name" value="7tmA_Kappa_opioid_R"/>
    <property type="match status" value="1"/>
</dbReference>
<evidence type="ECO:0000256" key="10">
    <source>
        <dbReference type="ARBA" id="ARBA00023180"/>
    </source>
</evidence>
<evidence type="ECO:0000259" key="16">
    <source>
        <dbReference type="PROSITE" id="PS50262"/>
    </source>
</evidence>
<reference evidence="18" key="1">
    <citation type="submission" date="2025-08" db="UniProtKB">
        <authorList>
            <consortium name="RefSeq"/>
        </authorList>
    </citation>
    <scope>IDENTIFICATION</scope>
</reference>
<keyword evidence="4 15" id="KW-1133">Transmembrane helix</keyword>
<dbReference type="PRINTS" id="PR00384">
    <property type="entry name" value="OPIOIDR"/>
</dbReference>
<accession>A0A6J2VTG5</accession>
<dbReference type="InterPro" id="IPR001418">
    <property type="entry name" value="Opioid_rcpt"/>
</dbReference>
<dbReference type="InParanoid" id="A0A6J2VTG5"/>
<keyword evidence="6 15" id="KW-0472">Membrane</keyword>
<name>A0A6J2VTG5_CHACN</name>
<protein>
    <submittedName>
        <fullName evidence="18">Delta-type opioid receptor-like</fullName>
    </submittedName>
</protein>
<dbReference type="GO" id="GO:0005886">
    <property type="term" value="C:plasma membrane"/>
    <property type="evidence" value="ECO:0007669"/>
    <property type="project" value="UniProtKB-SubCell"/>
</dbReference>
<dbReference type="SMART" id="SM01381">
    <property type="entry name" value="7TM_GPCR_Srsx"/>
    <property type="match status" value="1"/>
</dbReference>
<dbReference type="GO" id="GO:0043005">
    <property type="term" value="C:neuron projection"/>
    <property type="evidence" value="ECO:0007669"/>
    <property type="project" value="TreeGrafter"/>
</dbReference>
<evidence type="ECO:0000313" key="18">
    <source>
        <dbReference type="RefSeq" id="XP_030635347.1"/>
    </source>
</evidence>
<evidence type="ECO:0000313" key="17">
    <source>
        <dbReference type="Proteomes" id="UP000504632"/>
    </source>
</evidence>
<dbReference type="GO" id="GO:0019233">
    <property type="term" value="P:sensory perception of pain"/>
    <property type="evidence" value="ECO:0007669"/>
    <property type="project" value="TreeGrafter"/>
</dbReference>
<evidence type="ECO:0000256" key="9">
    <source>
        <dbReference type="ARBA" id="ARBA00023170"/>
    </source>
</evidence>
<feature type="transmembrane region" description="Helical" evidence="15">
    <location>
        <begin position="51"/>
        <end position="78"/>
    </location>
</feature>
<keyword evidence="9 13" id="KW-0675">Receptor</keyword>
<dbReference type="AlphaFoldDB" id="A0A6J2VTG5"/>
<keyword evidence="8" id="KW-1015">Disulfide bond</keyword>
<evidence type="ECO:0000256" key="11">
    <source>
        <dbReference type="ARBA" id="ARBA00023224"/>
    </source>
</evidence>
<keyword evidence="10" id="KW-0325">Glycoprotein</keyword>
<evidence type="ECO:0000256" key="8">
    <source>
        <dbReference type="ARBA" id="ARBA00023157"/>
    </source>
</evidence>
<dbReference type="PROSITE" id="PS00237">
    <property type="entry name" value="G_PROTEIN_RECEP_F1_1"/>
    <property type="match status" value="1"/>
</dbReference>
<keyword evidence="3 13" id="KW-0812">Transmembrane</keyword>
<proteinExistence type="inferred from homology"/>
<dbReference type="GeneID" id="115816524"/>
<keyword evidence="5 13" id="KW-0297">G-protein coupled receptor</keyword>
<feature type="transmembrane region" description="Helical" evidence="15">
    <location>
        <begin position="214"/>
        <end position="241"/>
    </location>
</feature>
<comment type="subcellular location">
    <subcellularLocation>
        <location evidence="1">Cell membrane</location>
        <topology evidence="1">Multi-pass membrane protein</topology>
    </subcellularLocation>
</comment>
<dbReference type="RefSeq" id="XP_030635347.1">
    <property type="nucleotide sequence ID" value="XM_030779487.1"/>
</dbReference>
<keyword evidence="17" id="KW-1185">Reference proteome</keyword>
<evidence type="ECO:0000256" key="4">
    <source>
        <dbReference type="ARBA" id="ARBA00022989"/>
    </source>
</evidence>
<evidence type="ECO:0000256" key="13">
    <source>
        <dbReference type="RuleBase" id="RU000688"/>
    </source>
</evidence>
<feature type="transmembrane region" description="Helical" evidence="15">
    <location>
        <begin position="130"/>
        <end position="152"/>
    </location>
</feature>
<dbReference type="PANTHER" id="PTHR24229">
    <property type="entry name" value="NEUROPEPTIDES RECEPTOR"/>
    <property type="match status" value="1"/>
</dbReference>
<dbReference type="PROSITE" id="PS50262">
    <property type="entry name" value="G_PROTEIN_RECEP_F1_2"/>
    <property type="match status" value="1"/>
</dbReference>
<dbReference type="GO" id="GO:0038048">
    <property type="term" value="F:dynorphin receptor activity"/>
    <property type="evidence" value="ECO:0007669"/>
    <property type="project" value="TreeGrafter"/>
</dbReference>
<gene>
    <name evidence="18" type="primary">LOC115816524</name>
</gene>
<evidence type="ECO:0000256" key="15">
    <source>
        <dbReference type="SAM" id="Phobius"/>
    </source>
</evidence>
<feature type="transmembrane region" description="Helical" evidence="15">
    <location>
        <begin position="90"/>
        <end position="110"/>
    </location>
</feature>
<evidence type="ECO:0000256" key="3">
    <source>
        <dbReference type="ARBA" id="ARBA00022692"/>
    </source>
</evidence>
<dbReference type="GO" id="GO:0007218">
    <property type="term" value="P:neuropeptide signaling pathway"/>
    <property type="evidence" value="ECO:0007669"/>
    <property type="project" value="TreeGrafter"/>
</dbReference>
<dbReference type="SUPFAM" id="SSF81321">
    <property type="entry name" value="Family A G protein-coupled receptor-like"/>
    <property type="match status" value="1"/>
</dbReference>
<evidence type="ECO:0000256" key="6">
    <source>
        <dbReference type="ARBA" id="ARBA00023136"/>
    </source>
</evidence>
<evidence type="ECO:0000256" key="7">
    <source>
        <dbReference type="ARBA" id="ARBA00023139"/>
    </source>
</evidence>
<dbReference type="Proteomes" id="UP000504632">
    <property type="component" value="Chromosome 7"/>
</dbReference>
<keyword evidence="7" id="KW-0564">Palmitate</keyword>
<dbReference type="PANTHER" id="PTHR24229:SF1">
    <property type="entry name" value="KAPPA-TYPE OPIOID RECEPTOR"/>
    <property type="match status" value="1"/>
</dbReference>
<dbReference type="Pfam" id="PF00001">
    <property type="entry name" value="7tm_1"/>
    <property type="match status" value="1"/>
</dbReference>
<feature type="region of interest" description="Disordered" evidence="14">
    <location>
        <begin position="347"/>
        <end position="374"/>
    </location>
</feature>
<keyword evidence="2" id="KW-1003">Cell membrane</keyword>
<keyword evidence="12" id="KW-0449">Lipoprotein</keyword>
<dbReference type="GO" id="GO:0042923">
    <property type="term" value="F:neuropeptide binding"/>
    <property type="evidence" value="ECO:0007669"/>
    <property type="project" value="TreeGrafter"/>
</dbReference>
<feature type="transmembrane region" description="Helical" evidence="15">
    <location>
        <begin position="262"/>
        <end position="286"/>
    </location>
</feature>
<keyword evidence="11 13" id="KW-0807">Transducer</keyword>
<sequence>MDTSVVEIFKEDRCSSALADECDTNASLTGDTDTRNHTLTDGWAHEPMSPLIPVITAVYSVVFVVGLVGNCLVMYVIIRYTKMKTATNIYIFNLALADALVTTTMPFQSADYLLNSWPFGEVVCKVFISIDYYNMFTSIFTLTMMSVDRYIAVCHPVKALDFRTPLKAKGINVGIWVLSSAAGVPAMVLGGTQTNNGTTECALQFPEPYEYWDTLMKICVFVFAFIVPVLIITICYTLMVLRLRSVRLLSGSREKDRNLRRITRLVLVVVAVFVICWTPIHIFILIKALVSVPETTSVMAAYFFCVALGYTNSSLNPVLYAFLDENFKRCFKDFCLPARGGRGGRGAGFGGGVRGGSRQQAQPPDSPPRTAKPA</sequence>
<feature type="transmembrane region" description="Helical" evidence="15">
    <location>
        <begin position="173"/>
        <end position="194"/>
    </location>
</feature>
<dbReference type="InterPro" id="IPR017452">
    <property type="entry name" value="GPCR_Rhodpsn_7TM"/>
</dbReference>
<evidence type="ECO:0000256" key="5">
    <source>
        <dbReference type="ARBA" id="ARBA00023040"/>
    </source>
</evidence>
<evidence type="ECO:0000256" key="2">
    <source>
        <dbReference type="ARBA" id="ARBA00022475"/>
    </source>
</evidence>
<dbReference type="FunFam" id="1.20.1070.10:FF:000014">
    <property type="entry name" value="Kappa-type opioid receptor 1"/>
    <property type="match status" value="1"/>
</dbReference>